<protein>
    <submittedName>
        <fullName evidence="2">Tetratricopeptide TPR_4</fullName>
    </submittedName>
</protein>
<dbReference type="AlphaFoldDB" id="B8DJP1"/>
<dbReference type="STRING" id="883.DvMF_0406"/>
<accession>B8DJP1</accession>
<feature type="region of interest" description="Disordered" evidence="1">
    <location>
        <begin position="281"/>
        <end position="300"/>
    </location>
</feature>
<proteinExistence type="predicted"/>
<sequence length="321" mass="34245">MKAKIEWYQEVLELEPSSKVFFPLARLLAENGQPDDAIATLRQGLDRHPEFIEARLFLIELLHSSHRDDLRDGEVGKLARLLGAYPGFWDAWSACLAAGDKGRDTALALAFLAASFRSGTQGALSWTSVIEHGLRAMLGGNGTDPVPAPRPAAPAASLAEPAVAPETPYTPDTPDMSDVHDDASVAPAGKERTFAASSPSAAPAASGAPDVVAAPDALDAQDEEEEHFSLRTRSMAQVLAEQGDLRGALDIYEELLAASGSDEERADISGVIQELTNRLKSVGEGSQRQQAADEGQPLQGKHKLIHMLESLAERLEARAQG</sequence>
<dbReference type="InterPro" id="IPR011990">
    <property type="entry name" value="TPR-like_helical_dom_sf"/>
</dbReference>
<dbReference type="HOGENOM" id="CLU_059715_0_0_7"/>
<feature type="compositionally biased region" description="Low complexity" evidence="1">
    <location>
        <begin position="153"/>
        <end position="165"/>
    </location>
</feature>
<gene>
    <name evidence="2" type="ordered locus">DvMF_0406</name>
</gene>
<dbReference type="EMBL" id="CP001197">
    <property type="protein sequence ID" value="ACL07363.1"/>
    <property type="molecule type" value="Genomic_DNA"/>
</dbReference>
<evidence type="ECO:0000313" key="2">
    <source>
        <dbReference type="EMBL" id="ACL07363.1"/>
    </source>
</evidence>
<evidence type="ECO:0000256" key="1">
    <source>
        <dbReference type="SAM" id="MobiDB-lite"/>
    </source>
</evidence>
<dbReference type="Pfam" id="PF13428">
    <property type="entry name" value="TPR_14"/>
    <property type="match status" value="1"/>
</dbReference>
<organism evidence="2">
    <name type="scientific">Nitratidesulfovibrio vulgaris (strain DSM 19637 / Miyazaki F)</name>
    <name type="common">Desulfovibrio vulgaris</name>
    <dbReference type="NCBI Taxonomy" id="883"/>
    <lineage>
        <taxon>Bacteria</taxon>
        <taxon>Pseudomonadati</taxon>
        <taxon>Thermodesulfobacteriota</taxon>
        <taxon>Desulfovibrionia</taxon>
        <taxon>Desulfovibrionales</taxon>
        <taxon>Desulfovibrionaceae</taxon>
        <taxon>Nitratidesulfovibrio</taxon>
    </lineage>
</organism>
<feature type="region of interest" description="Disordered" evidence="1">
    <location>
        <begin position="141"/>
        <end position="183"/>
    </location>
</feature>
<dbReference type="Gene3D" id="1.25.40.10">
    <property type="entry name" value="Tetratricopeptide repeat domain"/>
    <property type="match status" value="1"/>
</dbReference>
<reference evidence="2" key="1">
    <citation type="submission" date="2008-10" db="EMBL/GenBank/DDBJ databases">
        <title>Complete sequence of Desulfovibrio vulgaris str. 'Miyazaki F'.</title>
        <authorList>
            <person name="Lucas S."/>
            <person name="Copeland A."/>
            <person name="Lapidus A."/>
            <person name="Glavina del Rio T."/>
            <person name="Dalin E."/>
            <person name="Tice H."/>
            <person name="Bruce D."/>
            <person name="Goodwin L."/>
            <person name="Pitluck S."/>
            <person name="Sims D."/>
            <person name="Brettin T."/>
            <person name="Detter J.C."/>
            <person name="Han C."/>
            <person name="Larimer F."/>
            <person name="Land M."/>
            <person name="Hauser L."/>
            <person name="Kyrpides N."/>
            <person name="Mikhailova N."/>
            <person name="Hazen T.C."/>
            <person name="Richardson P."/>
        </authorList>
    </citation>
    <scope>NUCLEOTIDE SEQUENCE</scope>
    <source>
        <strain evidence="2">Miyazaki F</strain>
    </source>
</reference>
<dbReference type="KEGG" id="dvm:DvMF_0406"/>
<dbReference type="OrthoDB" id="5471982at2"/>
<dbReference type="eggNOG" id="COG0457">
    <property type="taxonomic scope" value="Bacteria"/>
</dbReference>
<feature type="compositionally biased region" description="Polar residues" evidence="1">
    <location>
        <begin position="281"/>
        <end position="290"/>
    </location>
</feature>
<dbReference type="SUPFAM" id="SSF48452">
    <property type="entry name" value="TPR-like"/>
    <property type="match status" value="1"/>
</dbReference>
<name>B8DJP1_NITV9</name>